<evidence type="ECO:0000313" key="3">
    <source>
        <dbReference type="Proteomes" id="UP000472265"/>
    </source>
</evidence>
<reference evidence="2" key="1">
    <citation type="submission" date="2021-04" db="EMBL/GenBank/DDBJ databases">
        <authorList>
            <consortium name="Wellcome Sanger Institute Data Sharing"/>
        </authorList>
    </citation>
    <scope>NUCLEOTIDE SEQUENCE [LARGE SCALE GENOMIC DNA]</scope>
</reference>
<sequence length="126" mass="14769">MFVLSEVNCVFLKHLEHLVLILGTGLRSGKSLGPETKVKLHFWVAKFVVIIICAYIWNLQQHEKYLTLMVLRTPLGPDPRLEQLGCMTKHILAHQFHYHQYQHIFFFKEGRRGIFLTEPGNLRSEQ</sequence>
<keyword evidence="3" id="KW-1185">Reference proteome</keyword>
<accession>A0A671VM20</accession>
<reference evidence="2" key="2">
    <citation type="submission" date="2025-08" db="UniProtKB">
        <authorList>
            <consortium name="Ensembl"/>
        </authorList>
    </citation>
    <scope>IDENTIFICATION</scope>
</reference>
<reference evidence="2" key="3">
    <citation type="submission" date="2025-09" db="UniProtKB">
        <authorList>
            <consortium name="Ensembl"/>
        </authorList>
    </citation>
    <scope>IDENTIFICATION</scope>
</reference>
<dbReference type="InParanoid" id="A0A671VM20"/>
<dbReference type="Ensembl" id="ENSSAUT00010027128.1">
    <property type="protein sequence ID" value="ENSSAUP00010025671.1"/>
    <property type="gene ID" value="ENSSAUG00010011205.1"/>
</dbReference>
<evidence type="ECO:0000313" key="2">
    <source>
        <dbReference type="Ensembl" id="ENSSAUP00010025671.1"/>
    </source>
</evidence>
<evidence type="ECO:0000256" key="1">
    <source>
        <dbReference type="SAM" id="Phobius"/>
    </source>
</evidence>
<name>A0A671VM20_SPAAU</name>
<dbReference type="AlphaFoldDB" id="A0A671VM20"/>
<organism evidence="2 3">
    <name type="scientific">Sparus aurata</name>
    <name type="common">Gilthead sea bream</name>
    <dbReference type="NCBI Taxonomy" id="8175"/>
    <lineage>
        <taxon>Eukaryota</taxon>
        <taxon>Metazoa</taxon>
        <taxon>Chordata</taxon>
        <taxon>Craniata</taxon>
        <taxon>Vertebrata</taxon>
        <taxon>Euteleostomi</taxon>
        <taxon>Actinopterygii</taxon>
        <taxon>Neopterygii</taxon>
        <taxon>Teleostei</taxon>
        <taxon>Neoteleostei</taxon>
        <taxon>Acanthomorphata</taxon>
        <taxon>Eupercaria</taxon>
        <taxon>Spariformes</taxon>
        <taxon>Sparidae</taxon>
        <taxon>Sparus</taxon>
    </lineage>
</organism>
<keyword evidence="1" id="KW-0472">Membrane</keyword>
<keyword evidence="1" id="KW-1133">Transmembrane helix</keyword>
<keyword evidence="1" id="KW-0812">Transmembrane</keyword>
<dbReference type="Proteomes" id="UP000472265">
    <property type="component" value="Chromosome 9"/>
</dbReference>
<protein>
    <submittedName>
        <fullName evidence="2">Uncharacterized protein</fullName>
    </submittedName>
</protein>
<feature type="transmembrane region" description="Helical" evidence="1">
    <location>
        <begin position="40"/>
        <end position="59"/>
    </location>
</feature>
<proteinExistence type="predicted"/>